<organism evidence="1">
    <name type="scientific">Streptomyces sp. R11</name>
    <dbReference type="NCBI Taxonomy" id="3238625"/>
    <lineage>
        <taxon>Bacteria</taxon>
        <taxon>Bacillati</taxon>
        <taxon>Actinomycetota</taxon>
        <taxon>Actinomycetes</taxon>
        <taxon>Kitasatosporales</taxon>
        <taxon>Streptomycetaceae</taxon>
        <taxon>Streptomyces</taxon>
    </lineage>
</organism>
<sequence>MKVTCSASNSISLIVVAIGKDRRFHQAVHAALSDVDGGCVSVAADASTPVTAPQGQEPRPEAYSKALRRARRYLNRVQPRPSVRLVLAGTIEEACSVIASPDASQGPRVLALLLLDARNKVRESAAPGYIDELSGTLTRRLASDPLLDASHCVPVAYHTATRPRIDVAGRHVVRTFPEHEWVLSADIVCQYVDFVQRWAGSPPGGSPVRRPTAIAARIAQFLDAQAGSMWGLHYYTGSVVSGVIEDLEAHAGEGGNPVLRGPSEHALACGALARWQLDHAPFVIVVTSGMLDEFRGTLANLRESRARGFILCADAPAGKWFPFQGAIHGAEDVRKVLEARQIPFVYLQQPAQMERGLEEAASLYTSNAGPVVIVATPAVLDCTKPPATSVLQQPAPPEERTADHAPARVAVLREDWIEKVRDVINTEPADLLWQCGHLDQVEGGLVHDIARCAGIALADSAIRPGGVSRYRHGKAVPEYMGTLGLYGCSSRVHDFLHRPDGSIRPRHEQWLFFLKSRICEAATPFSERTLRNSFQIAQITREAAHSAPFADIAVVSDLAPFLRAVREGIEVTPDILARRRTSMESTQDSPSDVVSGIPILPMSPNYFFRQLNRLLEDMINRDGYTYTGVYDVGRGGASAIRNLVRTGPGFSGFYGKALMGDAAQAIPALAFSGERNILAFIGDAAAALVPDIVPTLVQQAHVEGRRLAGNVSIFRLCNGGHSMIRSYWEGHRMQRESAQTRTLNFIGEDWCETFSSVKVSHRHVSHLDENSLRAQLLDRAAINLYSVSLSHNNEGDGLGLASSLGWQRDNLSRITLAMARRRNHLARPTGN</sequence>
<protein>
    <submittedName>
        <fullName evidence="1">Uncharacterized protein</fullName>
    </submittedName>
</protein>
<proteinExistence type="predicted"/>
<dbReference type="AlphaFoldDB" id="A0AB39NFQ4"/>
<gene>
    <name evidence="1" type="ORF">AB5J55_43340</name>
</gene>
<accession>A0AB39NFQ4</accession>
<dbReference type="EMBL" id="CP163432">
    <property type="protein sequence ID" value="XDQ15934.1"/>
    <property type="molecule type" value="Genomic_DNA"/>
</dbReference>
<dbReference type="RefSeq" id="WP_369275858.1">
    <property type="nucleotide sequence ID" value="NZ_CP163432.1"/>
</dbReference>
<name>A0AB39NFQ4_9ACTN</name>
<reference evidence="1" key="1">
    <citation type="submission" date="2024-07" db="EMBL/GenBank/DDBJ databases">
        <authorList>
            <person name="Yu S.T."/>
        </authorList>
    </citation>
    <scope>NUCLEOTIDE SEQUENCE</scope>
    <source>
        <strain evidence="1">R11</strain>
    </source>
</reference>
<evidence type="ECO:0000313" key="1">
    <source>
        <dbReference type="EMBL" id="XDQ15934.1"/>
    </source>
</evidence>